<evidence type="ECO:0000313" key="2">
    <source>
        <dbReference type="Proteomes" id="UP000274731"/>
    </source>
</evidence>
<name>A0A3G1L3J4_9CAUD</name>
<protein>
    <submittedName>
        <fullName evidence="1">Uncharacterized protein</fullName>
    </submittedName>
</protein>
<dbReference type="EMBL" id="MG450654">
    <property type="protein sequence ID" value="ATW62747.1"/>
    <property type="molecule type" value="Genomic_DNA"/>
</dbReference>
<organism evidence="1 2">
    <name type="scientific">Synechococcus phage S-CBWM1</name>
    <dbReference type="NCBI Taxonomy" id="2053653"/>
    <lineage>
        <taxon>Viruses</taxon>
        <taxon>Duplodnaviria</taxon>
        <taxon>Heunggongvirae</taxon>
        <taxon>Uroviricota</taxon>
        <taxon>Caudoviricetes</taxon>
        <taxon>Aokuangvirus</taxon>
        <taxon>Aokuangvirus SCBWM1</taxon>
    </lineage>
</organism>
<sequence>MNTRGDFPPHTNLSLIAVAMTNYATLGLLSREQSQDQEFVENLSIALSQLYNDHASSDKKFASLIPAGDEFGDYCRDHLRDCENILRAHRIYDV</sequence>
<evidence type="ECO:0000313" key="1">
    <source>
        <dbReference type="EMBL" id="ATW62747.1"/>
    </source>
</evidence>
<keyword evidence="2" id="KW-1185">Reference proteome</keyword>
<accession>A0A3G1L3J4</accession>
<gene>
    <name evidence="1" type="ORF">SCBWM1_gp63</name>
</gene>
<reference evidence="1 2" key="1">
    <citation type="journal article" date="2018" name="Environ. Microbiol.">
        <title>Novel phage-host interactions and evolution as revealed by a cyanomyovirus isolated from an estuarine environment.</title>
        <authorList>
            <person name="Xu Y."/>
            <person name="Zhang R."/>
            <person name="Wang N."/>
            <person name="Cai L."/>
            <person name="Tong Y."/>
            <person name="Sun Q."/>
            <person name="Chen F."/>
            <person name="Jiao N."/>
        </authorList>
    </citation>
    <scope>NUCLEOTIDE SEQUENCE [LARGE SCALE GENOMIC DNA]</scope>
</reference>
<proteinExistence type="predicted"/>
<dbReference type="Proteomes" id="UP000274731">
    <property type="component" value="Segment"/>
</dbReference>